<dbReference type="GeneTree" id="ENSGT00390000016532"/>
<evidence type="ECO:0000313" key="21">
    <source>
        <dbReference type="Ensembl" id="ENSSAUP00010060719.1"/>
    </source>
</evidence>
<gene>
    <name evidence="21" type="primary">NUP155</name>
    <name evidence="21" type="synonym">nup155</name>
</gene>
<feature type="region of interest" description="Disordered" evidence="19">
    <location>
        <begin position="82"/>
        <end position="105"/>
    </location>
</feature>
<accession>A0A671YB12</accession>
<keyword evidence="9" id="KW-0811">Translocation</keyword>
<evidence type="ECO:0000256" key="1">
    <source>
        <dbReference type="ARBA" id="ARBA00004335"/>
    </source>
</evidence>
<keyword evidence="10" id="KW-0906">Nuclear pore complex</keyword>
<evidence type="ECO:0000256" key="8">
    <source>
        <dbReference type="ARBA" id="ARBA00022927"/>
    </source>
</evidence>
<organism evidence="21 22">
    <name type="scientific">Sparus aurata</name>
    <name type="common">Gilthead sea bream</name>
    <dbReference type="NCBI Taxonomy" id="8175"/>
    <lineage>
        <taxon>Eukaryota</taxon>
        <taxon>Metazoa</taxon>
        <taxon>Chordata</taxon>
        <taxon>Craniata</taxon>
        <taxon>Vertebrata</taxon>
        <taxon>Euteleostomi</taxon>
        <taxon>Actinopterygii</taxon>
        <taxon>Neopterygii</taxon>
        <taxon>Teleostei</taxon>
        <taxon>Neoteleostei</taxon>
        <taxon>Acanthomorphata</taxon>
        <taxon>Eupercaria</taxon>
        <taxon>Spariformes</taxon>
        <taxon>Sparidae</taxon>
        <taxon>Sparus</taxon>
    </lineage>
</organism>
<evidence type="ECO:0000256" key="14">
    <source>
        <dbReference type="ARBA" id="ARBA00023242"/>
    </source>
</evidence>
<dbReference type="GO" id="GO:0044611">
    <property type="term" value="C:nuclear pore inner ring"/>
    <property type="evidence" value="ECO:0007669"/>
    <property type="project" value="TreeGrafter"/>
</dbReference>
<comment type="subcellular location">
    <subcellularLocation>
        <location evidence="1">Nucleus membrane</location>
        <topology evidence="1">Peripheral membrane protein</topology>
        <orientation evidence="1">Cytoplasmic side</orientation>
    </subcellularLocation>
    <subcellularLocation>
        <location evidence="3">Nucleus membrane</location>
        <topology evidence="3">Peripheral membrane protein</topology>
        <orientation evidence="3">Nucleoplasmic side</orientation>
    </subcellularLocation>
    <subcellularLocation>
        <location evidence="2">Nucleus</location>
        <location evidence="2">Nuclear pore complex</location>
    </subcellularLocation>
</comment>
<comment type="function">
    <text evidence="15">Essential component of nuclear pore complex. Could be essessential for embryogenesis. Nucleoporins may be involved both in binding and translocating proteins during nucleocytoplasmic transport.</text>
</comment>
<proteinExistence type="inferred from homology"/>
<dbReference type="GO" id="GO:0000972">
    <property type="term" value="P:transcription-dependent tethering of RNA polymerase II gene DNA at nuclear periphery"/>
    <property type="evidence" value="ECO:0007669"/>
    <property type="project" value="TreeGrafter"/>
</dbReference>
<dbReference type="Ensembl" id="ENSSAUT00010063665.1">
    <property type="protein sequence ID" value="ENSSAUP00010060719.1"/>
    <property type="gene ID" value="ENSSAUG00010024341.1"/>
</dbReference>
<evidence type="ECO:0000256" key="13">
    <source>
        <dbReference type="ARBA" id="ARBA00023180"/>
    </source>
</evidence>
<evidence type="ECO:0000256" key="11">
    <source>
        <dbReference type="ARBA" id="ARBA00023136"/>
    </source>
</evidence>
<keyword evidence="8" id="KW-0653">Protein transport</keyword>
<dbReference type="GO" id="GO:0051028">
    <property type="term" value="P:mRNA transport"/>
    <property type="evidence" value="ECO:0007669"/>
    <property type="project" value="UniProtKB-KW"/>
</dbReference>
<evidence type="ECO:0000256" key="10">
    <source>
        <dbReference type="ARBA" id="ARBA00023132"/>
    </source>
</evidence>
<evidence type="ECO:0000256" key="16">
    <source>
        <dbReference type="ARBA" id="ARBA00068608"/>
    </source>
</evidence>
<keyword evidence="5" id="KW-0813">Transport</keyword>
<dbReference type="InterPro" id="IPR042533">
    <property type="entry name" value="Nucleoporin_Nup155_C_1"/>
</dbReference>
<evidence type="ECO:0000313" key="22">
    <source>
        <dbReference type="Proteomes" id="UP000472265"/>
    </source>
</evidence>
<protein>
    <recommendedName>
        <fullName evidence="16">Nuclear pore complex protein Nup155</fullName>
    </recommendedName>
    <alternativeName>
        <fullName evidence="17">155 kDa nucleoporin</fullName>
    </alternativeName>
    <alternativeName>
        <fullName evidence="18">Nucleoporin Nup155</fullName>
    </alternativeName>
</protein>
<evidence type="ECO:0000259" key="20">
    <source>
        <dbReference type="Pfam" id="PF03177"/>
    </source>
</evidence>
<dbReference type="FunFam" id="1.25.40.440:FF:000001">
    <property type="entry name" value="Nuclear pore complex subunit"/>
    <property type="match status" value="1"/>
</dbReference>
<evidence type="ECO:0000256" key="4">
    <source>
        <dbReference type="ARBA" id="ARBA00007373"/>
    </source>
</evidence>
<keyword evidence="13" id="KW-0325">Glycoprotein</keyword>
<dbReference type="InterPro" id="IPR042538">
    <property type="entry name" value="Nucleoporin_Nup155_C_3"/>
</dbReference>
<dbReference type="FunFam" id="1.25.40.450:FF:000001">
    <property type="entry name" value="Nuclear pore complex protein"/>
    <property type="match status" value="1"/>
</dbReference>
<evidence type="ECO:0000256" key="9">
    <source>
        <dbReference type="ARBA" id="ARBA00023010"/>
    </source>
</evidence>
<reference evidence="21" key="1">
    <citation type="submission" date="2021-04" db="EMBL/GenBank/DDBJ databases">
        <authorList>
            <consortium name="Wellcome Sanger Institute Data Sharing"/>
        </authorList>
    </citation>
    <scope>NUCLEOTIDE SEQUENCE [LARGE SCALE GENOMIC DNA]</scope>
</reference>
<name>A0A671YB12_SPAAU</name>
<sequence>VLHSCCYLFFGTNTNAVDLVRFYEGVLELCLTAADKKDPQRLGPHYYKNGEPEDDRVGQQAFQERLSSYKCITDTMQELVNQSKAAPQSPSVPKQPGPPVMTSDPNMLSNEEATAHFEQILGLAQRSQDELFHIALYNWLIQADLTDKLLEVNSPYLEEHLMHMIKQDQSKVHNMDLLWRYYEKNRNFGKAAHVLARLADMHSTEISLKQRLEYIARAILSAKSSSCISAQASDGEFLHELEEKMELYGEFADHFKLSECKLAIIHCAGHSDPILVHSLWQEIMEKELGDSVAMSPVDRMRSLSLKLVSLGKIYAGTPRYFPLEFLVKFLEQEVCRLNWDVGFVTSTMQEIGVQLPRLLEVYDQLFKTRDPCWQRLRKPLHLVECIHVLLSGYVDDPSRVPTYDRRRFTNVCLDNICGYLVELQSLSPNAALQQTIGNFKSLQAKLEKLH</sequence>
<evidence type="ECO:0000256" key="6">
    <source>
        <dbReference type="ARBA" id="ARBA00022553"/>
    </source>
</evidence>
<dbReference type="PANTHER" id="PTHR10350">
    <property type="entry name" value="NUCLEAR PORE COMPLEX PROTEIN NUP155"/>
    <property type="match status" value="1"/>
</dbReference>
<comment type="similarity">
    <text evidence="4">Belongs to the non-repetitive/WGA-negative nucleoporin family.</text>
</comment>
<dbReference type="Gene3D" id="1.25.40.440">
    <property type="entry name" value="Nucleoporin, helical domain, central subdomain"/>
    <property type="match status" value="1"/>
</dbReference>
<dbReference type="InterPro" id="IPR004870">
    <property type="entry name" value="Nucleoporin_Nup155"/>
</dbReference>
<feature type="domain" description="Nucleoporin Nup133/Nup155-like C-terminal" evidence="20">
    <location>
        <begin position="20"/>
        <end position="247"/>
    </location>
</feature>
<dbReference type="GO" id="GO:0017056">
    <property type="term" value="F:structural constituent of nuclear pore"/>
    <property type="evidence" value="ECO:0007669"/>
    <property type="project" value="InterPro"/>
</dbReference>
<evidence type="ECO:0000256" key="17">
    <source>
        <dbReference type="ARBA" id="ARBA00077084"/>
    </source>
</evidence>
<dbReference type="PANTHER" id="PTHR10350:SF6">
    <property type="entry name" value="NUCLEAR PORE COMPLEX PROTEIN NUP155"/>
    <property type="match status" value="1"/>
</dbReference>
<evidence type="ECO:0000256" key="7">
    <source>
        <dbReference type="ARBA" id="ARBA00022816"/>
    </source>
</evidence>
<dbReference type="InterPro" id="IPR042537">
    <property type="entry name" value="Nucleoporin_Nup155_C_2"/>
</dbReference>
<dbReference type="GO" id="GO:0036228">
    <property type="term" value="P:protein localization to nuclear inner membrane"/>
    <property type="evidence" value="ECO:0007669"/>
    <property type="project" value="TreeGrafter"/>
</dbReference>
<evidence type="ECO:0000256" key="15">
    <source>
        <dbReference type="ARBA" id="ARBA00058219"/>
    </source>
</evidence>
<reference evidence="21" key="2">
    <citation type="submission" date="2025-08" db="UniProtKB">
        <authorList>
            <consortium name="Ensembl"/>
        </authorList>
    </citation>
    <scope>IDENTIFICATION</scope>
</reference>
<dbReference type="AlphaFoldDB" id="A0A671YB12"/>
<evidence type="ECO:0000256" key="5">
    <source>
        <dbReference type="ARBA" id="ARBA00022448"/>
    </source>
</evidence>
<keyword evidence="14" id="KW-0539">Nucleus</keyword>
<keyword evidence="12" id="KW-1015">Disulfide bond</keyword>
<dbReference type="FunFam" id="1.20.120.1880:FF:000001">
    <property type="entry name" value="Nuclear pore complex protein Nup155"/>
    <property type="match status" value="1"/>
</dbReference>
<keyword evidence="11" id="KW-0472">Membrane</keyword>
<evidence type="ECO:0000256" key="3">
    <source>
        <dbReference type="ARBA" id="ARBA00004620"/>
    </source>
</evidence>
<evidence type="ECO:0000256" key="18">
    <source>
        <dbReference type="ARBA" id="ARBA00078199"/>
    </source>
</evidence>
<keyword evidence="6" id="KW-0597">Phosphoprotein</keyword>
<dbReference type="GO" id="GO:0006606">
    <property type="term" value="P:protein import into nucleus"/>
    <property type="evidence" value="ECO:0007669"/>
    <property type="project" value="TreeGrafter"/>
</dbReference>
<evidence type="ECO:0000256" key="19">
    <source>
        <dbReference type="SAM" id="MobiDB-lite"/>
    </source>
</evidence>
<dbReference type="InterPro" id="IPR007187">
    <property type="entry name" value="Nucleoporin_Nup133/Nup155_C"/>
</dbReference>
<reference evidence="21" key="3">
    <citation type="submission" date="2025-09" db="UniProtKB">
        <authorList>
            <consortium name="Ensembl"/>
        </authorList>
    </citation>
    <scope>IDENTIFICATION</scope>
</reference>
<dbReference type="Gene3D" id="1.25.40.450">
    <property type="entry name" value="Nucleoporin, helical domain, N-terminal subdomain"/>
    <property type="match status" value="1"/>
</dbReference>
<keyword evidence="7" id="KW-0509">mRNA transport</keyword>
<dbReference type="Gene3D" id="1.20.120.1880">
    <property type="entry name" value="Nucleoporin, helical C-terminal domain"/>
    <property type="match status" value="1"/>
</dbReference>
<dbReference type="GO" id="GO:0031965">
    <property type="term" value="C:nuclear membrane"/>
    <property type="evidence" value="ECO:0007669"/>
    <property type="project" value="UniProtKB-SubCell"/>
</dbReference>
<evidence type="ECO:0000256" key="2">
    <source>
        <dbReference type="ARBA" id="ARBA00004567"/>
    </source>
</evidence>
<dbReference type="GO" id="GO:0006405">
    <property type="term" value="P:RNA export from nucleus"/>
    <property type="evidence" value="ECO:0007669"/>
    <property type="project" value="TreeGrafter"/>
</dbReference>
<feature type="compositionally biased region" description="Polar residues" evidence="19">
    <location>
        <begin position="82"/>
        <end position="92"/>
    </location>
</feature>
<dbReference type="Pfam" id="PF03177">
    <property type="entry name" value="Nucleoporin_C"/>
    <property type="match status" value="1"/>
</dbReference>
<evidence type="ECO:0000256" key="12">
    <source>
        <dbReference type="ARBA" id="ARBA00023157"/>
    </source>
</evidence>
<keyword evidence="22" id="KW-1185">Reference proteome</keyword>
<dbReference type="Proteomes" id="UP000472265">
    <property type="component" value="Chromosome 12"/>
</dbReference>